<keyword evidence="2" id="KW-1185">Reference proteome</keyword>
<sequence length="866" mass="95944">MQGNKKVFNRYISSKRKTEKNVGLLLNGAGDMVTKDKVVNGLSNARALRPVGKTGTKQAAGGGSFREHVNTVDRHKSMGPDGMHPRVLRELTNVTARLLLSIIFQKSWQLGKVHEDWQRANVTIFRKGEKEDTGNNSPGSRTSITGKVMEQIILENLSKHMKGRKVAGSSLDSCLTVEAETELPCPALQSLGKEEQCLPSLPVRHSPSPSHLIAKAKSACLRLGLGDSMHTHPYTPLGKTAETSLSVGKMTLKNRSLVGAEEYASQRACRNKTATNKAQLKGREYDKSRLTLTGLVLQRHMDMVTSARWGWGSARLLSDYVWHHPAPPGHYLTAQLLGCGSHRAGTGVALKTVMGIGKLYPCVTKTESDEVVHMLSLQQAKISTELFESETWDFYLDLPSLKKAGCVQSHVFNGVAGRPGCQRTGASQGCTGARWVPHSSYPCQKAYSQPGPTVSPLASSTFSQVRGKVAREICLHGERFIRLRHQYSTQQHWNRLPREVVELPSLEVFKGRLDEVLRDMTWHQYNASQASIKLQSKATIREKSGETKRKGSTPTWIIELKRNSRAKQPQLPQPLLIRLLLQTLHQLRCPSLDMLQHLNVPLVVEGPKLNTVFEVRPHQCRVQGHDHFPSPAGHTIFDTSQDAIGFLGHLGTLLAHIQVAVNQHPQVLFHQAAFQPLFPKPVALHGAAVTQVQDLALGLVKPHTIDLGPSIQPVQVPLQSLPTLKQINTPAQLGVICKLIEGALDPFVQIIDKDVKQNWPQHRALGNTTCDRPPTGYQPGKPLTSIMLNNMREENQAPVVRRGFKGITGSEKHSSDKDKSEQAQQQVTAMVKDLEQLMYTEMLKELHLFSLEKGRLQGDLLTVFHF</sequence>
<dbReference type="GO" id="GO:0061343">
    <property type="term" value="P:cell adhesion involved in heart morphogenesis"/>
    <property type="evidence" value="ECO:0007669"/>
    <property type="project" value="TreeGrafter"/>
</dbReference>
<protein>
    <submittedName>
        <fullName evidence="1">Uncharacterized protein</fullName>
    </submittedName>
</protein>
<evidence type="ECO:0000313" key="2">
    <source>
        <dbReference type="Proteomes" id="UP001333110"/>
    </source>
</evidence>
<comment type="caution">
    <text evidence="1">The sequence shown here is derived from an EMBL/GenBank/DDBJ whole genome shotgun (WGS) entry which is preliminary data.</text>
</comment>
<dbReference type="EMBL" id="JAUNZN010000003">
    <property type="protein sequence ID" value="KAK4823331.1"/>
    <property type="molecule type" value="Genomic_DNA"/>
</dbReference>
<reference evidence="1 2" key="1">
    <citation type="journal article" date="2023" name="J. Hered.">
        <title>Chromosome-level genome of the wood stork (Mycteria americana) provides insight into avian chromosome evolution.</title>
        <authorList>
            <person name="Flamio R. Jr."/>
            <person name="Ramstad K.M."/>
        </authorList>
    </citation>
    <scope>NUCLEOTIDE SEQUENCE [LARGE SCALE GENOMIC DNA]</scope>
    <source>
        <strain evidence="1">JAX WOST 10</strain>
    </source>
</reference>
<dbReference type="Proteomes" id="UP001333110">
    <property type="component" value="Unassembled WGS sequence"/>
</dbReference>
<dbReference type="PANTHER" id="PTHR33395:SF22">
    <property type="entry name" value="REVERSE TRANSCRIPTASE DOMAIN-CONTAINING PROTEIN"/>
    <property type="match status" value="1"/>
</dbReference>
<gene>
    <name evidence="1" type="ORF">QYF61_000933</name>
</gene>
<name>A0AAN7NEE7_MYCAM</name>
<accession>A0AAN7NEE7</accession>
<dbReference type="PANTHER" id="PTHR33395">
    <property type="entry name" value="TRANSCRIPTASE, PUTATIVE-RELATED-RELATED"/>
    <property type="match status" value="1"/>
</dbReference>
<proteinExistence type="predicted"/>
<organism evidence="1 2">
    <name type="scientific">Mycteria americana</name>
    <name type="common">Wood stork</name>
    <dbReference type="NCBI Taxonomy" id="33587"/>
    <lineage>
        <taxon>Eukaryota</taxon>
        <taxon>Metazoa</taxon>
        <taxon>Chordata</taxon>
        <taxon>Craniata</taxon>
        <taxon>Vertebrata</taxon>
        <taxon>Euteleostomi</taxon>
        <taxon>Archelosauria</taxon>
        <taxon>Archosauria</taxon>
        <taxon>Dinosauria</taxon>
        <taxon>Saurischia</taxon>
        <taxon>Theropoda</taxon>
        <taxon>Coelurosauria</taxon>
        <taxon>Aves</taxon>
        <taxon>Neognathae</taxon>
        <taxon>Neoaves</taxon>
        <taxon>Aequornithes</taxon>
        <taxon>Ciconiiformes</taxon>
        <taxon>Ciconiidae</taxon>
        <taxon>Mycteria</taxon>
    </lineage>
</organism>
<evidence type="ECO:0000313" key="1">
    <source>
        <dbReference type="EMBL" id="KAK4823331.1"/>
    </source>
</evidence>
<dbReference type="GO" id="GO:0007508">
    <property type="term" value="P:larval heart development"/>
    <property type="evidence" value="ECO:0007669"/>
    <property type="project" value="TreeGrafter"/>
</dbReference>
<dbReference type="AlphaFoldDB" id="A0AAN7NEE7"/>
<dbReference type="GO" id="GO:0031012">
    <property type="term" value="C:extracellular matrix"/>
    <property type="evidence" value="ECO:0007669"/>
    <property type="project" value="TreeGrafter"/>
</dbReference>